<dbReference type="Gene3D" id="2.30.30.40">
    <property type="entry name" value="SH3 Domains"/>
    <property type="match status" value="3"/>
</dbReference>
<dbReference type="PRINTS" id="PR00452">
    <property type="entry name" value="SH3DOMAIN"/>
</dbReference>
<name>A0AAV7JUL1_9METZ</name>
<dbReference type="GO" id="GO:0016477">
    <property type="term" value="P:cell migration"/>
    <property type="evidence" value="ECO:0007669"/>
    <property type="project" value="TreeGrafter"/>
</dbReference>
<dbReference type="PROSITE" id="PS50001">
    <property type="entry name" value="SH2"/>
    <property type="match status" value="1"/>
</dbReference>
<proteinExistence type="predicted"/>
<evidence type="ECO:0000313" key="7">
    <source>
        <dbReference type="EMBL" id="KAI6652336.1"/>
    </source>
</evidence>
<dbReference type="PANTHER" id="PTHR19969:SF14">
    <property type="entry name" value="DREADLOCKS, ISOFORM B"/>
    <property type="match status" value="1"/>
</dbReference>
<dbReference type="InterPro" id="IPR000980">
    <property type="entry name" value="SH2"/>
</dbReference>
<protein>
    <submittedName>
        <fullName evidence="7">Cytoplasmic protein NCK1-like</fullName>
    </submittedName>
</protein>
<evidence type="ECO:0000256" key="4">
    <source>
        <dbReference type="PROSITE-ProRule" id="PRU00192"/>
    </source>
</evidence>
<dbReference type="Pfam" id="PF00017">
    <property type="entry name" value="SH2"/>
    <property type="match status" value="1"/>
</dbReference>
<dbReference type="GO" id="GO:0048013">
    <property type="term" value="P:ephrin receptor signaling pathway"/>
    <property type="evidence" value="ECO:0007669"/>
    <property type="project" value="TreeGrafter"/>
</dbReference>
<accession>A0AAV7JUL1</accession>
<evidence type="ECO:0000313" key="8">
    <source>
        <dbReference type="Proteomes" id="UP001165289"/>
    </source>
</evidence>
<keyword evidence="2 3" id="KW-0727">SH2 domain</keyword>
<dbReference type="InterPro" id="IPR036860">
    <property type="entry name" value="SH2_dom_sf"/>
</dbReference>
<dbReference type="Pfam" id="PF00018">
    <property type="entry name" value="SH3_1"/>
    <property type="match status" value="3"/>
</dbReference>
<evidence type="ECO:0000256" key="3">
    <source>
        <dbReference type="PROSITE-ProRule" id="PRU00191"/>
    </source>
</evidence>
<dbReference type="InterPro" id="IPR051184">
    <property type="entry name" value="Tyrosine-phos_adapter"/>
</dbReference>
<dbReference type="EMBL" id="JAKMXF010000299">
    <property type="protein sequence ID" value="KAI6652336.1"/>
    <property type="molecule type" value="Genomic_DNA"/>
</dbReference>
<dbReference type="GO" id="GO:0005737">
    <property type="term" value="C:cytoplasm"/>
    <property type="evidence" value="ECO:0007669"/>
    <property type="project" value="TreeGrafter"/>
</dbReference>
<keyword evidence="8" id="KW-1185">Reference proteome</keyword>
<feature type="domain" description="SH3" evidence="6">
    <location>
        <begin position="77"/>
        <end position="136"/>
    </location>
</feature>
<dbReference type="SUPFAM" id="SSF50044">
    <property type="entry name" value="SH3-domain"/>
    <property type="match status" value="3"/>
</dbReference>
<dbReference type="AlphaFoldDB" id="A0AAV7JUL1"/>
<sequence length="331" mass="37415">MSDQSPMVGSWYTSLHDYKSSNAGELSFQKNELFQLIRSDGDWWIMKSDNNSIGSAPATFFSRYRGPKVNAQNGETSGETYAIAIFPYTAKLDDELTLNVRDKIRILDRADDGWWYGSLANKNGWFPNNFVKQIVPDAASPCNEKYFIHGVKAKYNFDSGNPDELSFVPGEVMDIIDKPQLDPEWWEAMKANGSVGLIPYNYVQTLENSSPVCAPLPPGKPESPPTGDQDIVTLPFYHRIQRVQAETMLRSRAAHGDFVVREATREGCYSLSVMAPDRIKHFQIEKNEKGEYSIGPRVFATFQELYEHYRVNPILTAANGEKYCLKQGLPN</sequence>
<dbReference type="PROSITE" id="PS50002">
    <property type="entry name" value="SH3"/>
    <property type="match status" value="3"/>
</dbReference>
<organism evidence="7 8">
    <name type="scientific">Oopsacas minuta</name>
    <dbReference type="NCBI Taxonomy" id="111878"/>
    <lineage>
        <taxon>Eukaryota</taxon>
        <taxon>Metazoa</taxon>
        <taxon>Porifera</taxon>
        <taxon>Hexactinellida</taxon>
        <taxon>Hexasterophora</taxon>
        <taxon>Lyssacinosida</taxon>
        <taxon>Leucopsacidae</taxon>
        <taxon>Oopsacas</taxon>
    </lineage>
</organism>
<dbReference type="Gene3D" id="3.30.505.10">
    <property type="entry name" value="SH2 domain"/>
    <property type="match status" value="1"/>
</dbReference>
<evidence type="ECO:0000256" key="1">
    <source>
        <dbReference type="ARBA" id="ARBA00022443"/>
    </source>
</evidence>
<evidence type="ECO:0000259" key="5">
    <source>
        <dbReference type="PROSITE" id="PS50001"/>
    </source>
</evidence>
<dbReference type="FunFam" id="2.30.30.40:FF:000110">
    <property type="entry name" value="Cytoplasmic protein"/>
    <property type="match status" value="1"/>
</dbReference>
<reference evidence="7 8" key="1">
    <citation type="journal article" date="2023" name="BMC Biol.">
        <title>The compact genome of the sponge Oopsacas minuta (Hexactinellida) is lacking key metazoan core genes.</title>
        <authorList>
            <person name="Santini S."/>
            <person name="Schenkelaars Q."/>
            <person name="Jourda C."/>
            <person name="Duchesne M."/>
            <person name="Belahbib H."/>
            <person name="Rocher C."/>
            <person name="Selva M."/>
            <person name="Riesgo A."/>
            <person name="Vervoort M."/>
            <person name="Leys S.P."/>
            <person name="Kodjabachian L."/>
            <person name="Le Bivic A."/>
            <person name="Borchiellini C."/>
            <person name="Claverie J.M."/>
            <person name="Renard E."/>
        </authorList>
    </citation>
    <scope>NUCLEOTIDE SEQUENCE [LARGE SCALE GENOMIC DNA]</scope>
    <source>
        <strain evidence="7">SPO-2</strain>
    </source>
</reference>
<evidence type="ECO:0000256" key="2">
    <source>
        <dbReference type="ARBA" id="ARBA00022999"/>
    </source>
</evidence>
<evidence type="ECO:0000259" key="6">
    <source>
        <dbReference type="PROSITE" id="PS50002"/>
    </source>
</evidence>
<feature type="domain" description="SH3" evidence="6">
    <location>
        <begin position="146"/>
        <end position="208"/>
    </location>
</feature>
<gene>
    <name evidence="7" type="ORF">LOD99_7350</name>
</gene>
<dbReference type="SUPFAM" id="SSF55550">
    <property type="entry name" value="SH2 domain"/>
    <property type="match status" value="1"/>
</dbReference>
<dbReference type="PRINTS" id="PR00401">
    <property type="entry name" value="SH2DOMAIN"/>
</dbReference>
<feature type="domain" description="SH3" evidence="6">
    <location>
        <begin position="7"/>
        <end position="66"/>
    </location>
</feature>
<dbReference type="Proteomes" id="UP001165289">
    <property type="component" value="Unassembled WGS sequence"/>
</dbReference>
<dbReference type="GO" id="GO:0030971">
    <property type="term" value="F:receptor tyrosine kinase binding"/>
    <property type="evidence" value="ECO:0007669"/>
    <property type="project" value="TreeGrafter"/>
</dbReference>
<dbReference type="SMART" id="SM00326">
    <property type="entry name" value="SH3"/>
    <property type="match status" value="3"/>
</dbReference>
<dbReference type="InterPro" id="IPR001452">
    <property type="entry name" value="SH3_domain"/>
</dbReference>
<dbReference type="PANTHER" id="PTHR19969">
    <property type="entry name" value="SH2-SH3 ADAPTOR PROTEIN-RELATED"/>
    <property type="match status" value="1"/>
</dbReference>
<feature type="domain" description="SH2" evidence="5">
    <location>
        <begin position="235"/>
        <end position="310"/>
    </location>
</feature>
<dbReference type="SMART" id="SM00252">
    <property type="entry name" value="SH2"/>
    <property type="match status" value="1"/>
</dbReference>
<dbReference type="InterPro" id="IPR036028">
    <property type="entry name" value="SH3-like_dom_sf"/>
</dbReference>
<dbReference type="GO" id="GO:0035591">
    <property type="term" value="F:signaling adaptor activity"/>
    <property type="evidence" value="ECO:0007669"/>
    <property type="project" value="TreeGrafter"/>
</dbReference>
<comment type="caution">
    <text evidence="7">The sequence shown here is derived from an EMBL/GenBank/DDBJ whole genome shotgun (WGS) entry which is preliminary data.</text>
</comment>
<keyword evidence="1 4" id="KW-0728">SH3 domain</keyword>